<accession>A0AA36DAP5</accession>
<proteinExistence type="predicted"/>
<dbReference type="Proteomes" id="UP001177023">
    <property type="component" value="Unassembled WGS sequence"/>
</dbReference>
<keyword evidence="2" id="KW-0732">Signal</keyword>
<dbReference type="AlphaFoldDB" id="A0AA36DAP5"/>
<evidence type="ECO:0000256" key="2">
    <source>
        <dbReference type="SAM" id="SignalP"/>
    </source>
</evidence>
<feature type="non-terminal residue" evidence="3">
    <location>
        <position position="1"/>
    </location>
</feature>
<protein>
    <recommendedName>
        <fullName evidence="5">Secreted protein</fullName>
    </recommendedName>
</protein>
<evidence type="ECO:0008006" key="5">
    <source>
        <dbReference type="Google" id="ProtNLM"/>
    </source>
</evidence>
<dbReference type="EMBL" id="CATQJA010002665">
    <property type="protein sequence ID" value="CAJ0583846.1"/>
    <property type="molecule type" value="Genomic_DNA"/>
</dbReference>
<gene>
    <name evidence="3" type="ORF">MSPICULIGERA_LOCUS21915</name>
</gene>
<feature type="signal peptide" evidence="2">
    <location>
        <begin position="1"/>
        <end position="16"/>
    </location>
</feature>
<evidence type="ECO:0000313" key="3">
    <source>
        <dbReference type="EMBL" id="CAJ0583846.1"/>
    </source>
</evidence>
<evidence type="ECO:0000313" key="4">
    <source>
        <dbReference type="Proteomes" id="UP001177023"/>
    </source>
</evidence>
<comment type="caution">
    <text evidence="3">The sequence shown here is derived from an EMBL/GenBank/DDBJ whole genome shotgun (WGS) entry which is preliminary data.</text>
</comment>
<feature type="chain" id="PRO_5041401747" description="Secreted protein" evidence="2">
    <location>
        <begin position="17"/>
        <end position="72"/>
    </location>
</feature>
<reference evidence="3" key="1">
    <citation type="submission" date="2023-06" db="EMBL/GenBank/DDBJ databases">
        <authorList>
            <person name="Delattre M."/>
        </authorList>
    </citation>
    <scope>NUCLEOTIDE SEQUENCE</scope>
    <source>
        <strain evidence="3">AF72</strain>
    </source>
</reference>
<evidence type="ECO:0000256" key="1">
    <source>
        <dbReference type="SAM" id="MobiDB-lite"/>
    </source>
</evidence>
<name>A0AA36DAP5_9BILA</name>
<sequence>MMLILVVFALACSLLADTTPPPMDLKPPDFVGSIGGSPVIGMFYGNSDTPLKEDSVAKDTENDPLKKLLPKM</sequence>
<feature type="compositionally biased region" description="Basic and acidic residues" evidence="1">
    <location>
        <begin position="51"/>
        <end position="66"/>
    </location>
</feature>
<keyword evidence="4" id="KW-1185">Reference proteome</keyword>
<organism evidence="3 4">
    <name type="scientific">Mesorhabditis spiculigera</name>
    <dbReference type="NCBI Taxonomy" id="96644"/>
    <lineage>
        <taxon>Eukaryota</taxon>
        <taxon>Metazoa</taxon>
        <taxon>Ecdysozoa</taxon>
        <taxon>Nematoda</taxon>
        <taxon>Chromadorea</taxon>
        <taxon>Rhabditida</taxon>
        <taxon>Rhabditina</taxon>
        <taxon>Rhabditomorpha</taxon>
        <taxon>Rhabditoidea</taxon>
        <taxon>Rhabditidae</taxon>
        <taxon>Mesorhabditinae</taxon>
        <taxon>Mesorhabditis</taxon>
    </lineage>
</organism>
<feature type="region of interest" description="Disordered" evidence="1">
    <location>
        <begin position="51"/>
        <end position="72"/>
    </location>
</feature>